<comment type="subcellular location">
    <subcellularLocation>
        <location evidence="1">Peroxisome</location>
    </subcellularLocation>
</comment>
<dbReference type="Proteomes" id="UP000245137">
    <property type="component" value="Unassembled WGS sequence"/>
</dbReference>
<protein>
    <submittedName>
        <fullName evidence="4">Enoyl-CoA hydratase</fullName>
    </submittedName>
</protein>
<dbReference type="InterPro" id="IPR051053">
    <property type="entry name" value="ECH/Chromodomain_protein"/>
</dbReference>
<gene>
    <name evidence="4" type="ORF">C5689_01090</name>
</gene>
<keyword evidence="5" id="KW-1185">Reference proteome</keyword>
<organism evidence="4 5">
    <name type="scientific">Methylosinus sporium</name>
    <dbReference type="NCBI Taxonomy" id="428"/>
    <lineage>
        <taxon>Bacteria</taxon>
        <taxon>Pseudomonadati</taxon>
        <taxon>Pseudomonadota</taxon>
        <taxon>Alphaproteobacteria</taxon>
        <taxon>Hyphomicrobiales</taxon>
        <taxon>Methylocystaceae</taxon>
        <taxon>Methylosinus</taxon>
    </lineage>
</organism>
<dbReference type="AlphaFoldDB" id="A0A2U1SWG4"/>
<dbReference type="Pfam" id="PF00378">
    <property type="entry name" value="ECH_1"/>
    <property type="match status" value="1"/>
</dbReference>
<keyword evidence="3" id="KW-0413">Isomerase</keyword>
<dbReference type="PANTHER" id="PTHR43684:SF1">
    <property type="entry name" value="ENOYL-COA DELTA ISOMERASE 2"/>
    <property type="match status" value="1"/>
</dbReference>
<dbReference type="Gene3D" id="3.90.226.10">
    <property type="entry name" value="2-enoyl-CoA Hydratase, Chain A, domain 1"/>
    <property type="match status" value="1"/>
</dbReference>
<dbReference type="SUPFAM" id="SSF52096">
    <property type="entry name" value="ClpP/crotonase"/>
    <property type="match status" value="1"/>
</dbReference>
<dbReference type="InterPro" id="IPR001753">
    <property type="entry name" value="Enoyl-CoA_hydra/iso"/>
</dbReference>
<keyword evidence="2" id="KW-0576">Peroxisome</keyword>
<dbReference type="OrthoDB" id="9781757at2"/>
<dbReference type="CDD" id="cd06558">
    <property type="entry name" value="crotonase-like"/>
    <property type="match status" value="1"/>
</dbReference>
<evidence type="ECO:0000313" key="5">
    <source>
        <dbReference type="Proteomes" id="UP000245137"/>
    </source>
</evidence>
<dbReference type="PANTHER" id="PTHR43684">
    <property type="match status" value="1"/>
</dbReference>
<evidence type="ECO:0000256" key="3">
    <source>
        <dbReference type="ARBA" id="ARBA00023235"/>
    </source>
</evidence>
<evidence type="ECO:0000313" key="4">
    <source>
        <dbReference type="EMBL" id="PWB95938.1"/>
    </source>
</evidence>
<comment type="caution">
    <text evidence="4">The sequence shown here is derived from an EMBL/GenBank/DDBJ whole genome shotgun (WGS) entry which is preliminary data.</text>
</comment>
<name>A0A2U1SWG4_METSR</name>
<sequence length="260" mass="28180">METRETFMQNRELIVSRDGPLMRIVIDRPAKRNALSRPMYEAMIAAFAKADADEEIRAIVLSSAGDDFTAGNDLEDFRRPLDNVQEFSALRFVRALAALQTPIVAAVVGDAVGVGVTMLFHCDLVYASHGARFKMPFVDLGVIPEAASTLLVPQRIGHVKATEFMLLCESFGASEALRLGVVNAVAGFDEVEEMALDAARRLAAKPRAALAATRRLLRGDAATIAARIEEEAALFAAALTTRETRARLEAFFAGVKDGEL</sequence>
<proteinExistence type="predicted"/>
<dbReference type="InterPro" id="IPR029045">
    <property type="entry name" value="ClpP/crotonase-like_dom_sf"/>
</dbReference>
<reference evidence="4 5" key="1">
    <citation type="journal article" date="2018" name="Appl. Microbiol. Biotechnol.">
        <title>Co-cultivation of the strictly anaerobic methanogen Methanosarcina barkeri with aerobic methanotrophs in an oxygen-limited membrane bioreactor.</title>
        <authorList>
            <person name="In 't Zandt M.H."/>
            <person name="van den Bosch T.J.M."/>
            <person name="Rijkers R."/>
            <person name="van Kessel M.A.H.J."/>
            <person name="Jetten M.S.M."/>
            <person name="Welte C.U."/>
        </authorList>
    </citation>
    <scope>NUCLEOTIDE SEQUENCE [LARGE SCALE GENOMIC DNA]</scope>
    <source>
        <strain evidence="4 5">DSM 17706</strain>
    </source>
</reference>
<dbReference type="GO" id="GO:0004165">
    <property type="term" value="F:delta(3)-delta(2)-enoyl-CoA isomerase activity"/>
    <property type="evidence" value="ECO:0007669"/>
    <property type="project" value="UniProtKB-ARBA"/>
</dbReference>
<evidence type="ECO:0000256" key="2">
    <source>
        <dbReference type="ARBA" id="ARBA00023140"/>
    </source>
</evidence>
<accession>A0A2U1SWG4</accession>
<dbReference type="EMBL" id="PUIV01000001">
    <property type="protein sequence ID" value="PWB95938.1"/>
    <property type="molecule type" value="Genomic_DNA"/>
</dbReference>
<evidence type="ECO:0000256" key="1">
    <source>
        <dbReference type="ARBA" id="ARBA00004275"/>
    </source>
</evidence>